<dbReference type="EMBL" id="JANTOO010000007">
    <property type="protein sequence ID" value="MCS1395446.1"/>
    <property type="molecule type" value="Genomic_DNA"/>
</dbReference>
<keyword evidence="1" id="KW-0472">Membrane</keyword>
<organism evidence="2 3">
    <name type="scientific">Lysinibacillus pinottii</name>
    <dbReference type="NCBI Taxonomy" id="2973932"/>
    <lineage>
        <taxon>Bacteria</taxon>
        <taxon>Bacillati</taxon>
        <taxon>Bacillota</taxon>
        <taxon>Bacilli</taxon>
        <taxon>Bacillales</taxon>
        <taxon>Bacillaceae</taxon>
        <taxon>Lysinibacillus</taxon>
    </lineage>
</organism>
<proteinExistence type="predicted"/>
<keyword evidence="1" id="KW-1133">Transmembrane helix</keyword>
<feature type="transmembrane region" description="Helical" evidence="1">
    <location>
        <begin position="105"/>
        <end position="127"/>
    </location>
</feature>
<comment type="caution">
    <text evidence="2">The sequence shown here is derived from an EMBL/GenBank/DDBJ whole genome shotgun (WGS) entry which is preliminary data.</text>
</comment>
<reference evidence="2 3" key="1">
    <citation type="submission" date="2022-08" db="EMBL/GenBank/DDBJ databases">
        <title>Lysinibacillus sequencing.</title>
        <authorList>
            <person name="Dunlap C."/>
        </authorList>
    </citation>
    <scope>NUCLEOTIDE SEQUENCE [LARGE SCALE GENOMIC DNA]</scope>
    <source>
        <strain evidence="2 3">PB211</strain>
    </source>
</reference>
<feature type="transmembrane region" description="Helical" evidence="1">
    <location>
        <begin position="6"/>
        <end position="26"/>
    </location>
</feature>
<keyword evidence="1" id="KW-0812">Transmembrane</keyword>
<dbReference type="Proteomes" id="UP001525021">
    <property type="component" value="Unassembled WGS sequence"/>
</dbReference>
<evidence type="ECO:0000313" key="3">
    <source>
        <dbReference type="Proteomes" id="UP001525021"/>
    </source>
</evidence>
<name>A0ABT2DKZ3_9BACI</name>
<evidence type="ECO:0000313" key="2">
    <source>
        <dbReference type="EMBL" id="MCS1395446.1"/>
    </source>
</evidence>
<accession>A0ABT2DKZ3</accession>
<evidence type="ECO:0000256" key="1">
    <source>
        <dbReference type="SAM" id="Phobius"/>
    </source>
</evidence>
<sequence length="343" mass="39317">MGNLVLFLAVFVVFVLGSFFIIQSLIRQIKIRRAIQANKLLLNRMRDKNEDGNFHTYNNLLHQTLVNLKGRIKNLPYKKLQSVIDKEINNLTGGYVRRFVSSIWVLLKFTFALVFVFMSFMFALIVIDEFKVVENVQDVFDINSNNDVRDIESDDNPLTTQESKDDRDKQIYEEGLTAYNEGRTSEAVEALNKINGKSEYYEKSQEMLKDIDKKIYWENIKYPNYAEITKSPQNYIEKKVGFTGSILDVVEYNGKTMMIIGTDLINDYYKVYGGDILVLYGNVTGYEEGDFVSIAGTMKGSYIETEQKGLIGSYLNNASSFSPSGYVNINQMPVIIADIIDYQ</sequence>
<protein>
    <submittedName>
        <fullName evidence="2">Uncharacterized protein</fullName>
    </submittedName>
</protein>
<gene>
    <name evidence="2" type="ORF">NXZ79_05245</name>
</gene>
<dbReference type="RefSeq" id="WP_012292269.1">
    <property type="nucleotide sequence ID" value="NZ_JANTOO010000007.1"/>
</dbReference>
<keyword evidence="3" id="KW-1185">Reference proteome</keyword>